<dbReference type="CDD" id="cd08417">
    <property type="entry name" value="PBP2_Nitroaromatics_like"/>
    <property type="match status" value="1"/>
</dbReference>
<dbReference type="SUPFAM" id="SSF46785">
    <property type="entry name" value="Winged helix' DNA-binding domain"/>
    <property type="match status" value="1"/>
</dbReference>
<comment type="similarity">
    <text evidence="1">Belongs to the LysR transcriptional regulatory family.</text>
</comment>
<dbReference type="Proteomes" id="UP000077763">
    <property type="component" value="Unassembled WGS sequence"/>
</dbReference>
<dbReference type="EMBL" id="LUUH01000005">
    <property type="protein sequence ID" value="OAI09314.1"/>
    <property type="molecule type" value="Genomic_DNA"/>
</dbReference>
<dbReference type="Pfam" id="PF03466">
    <property type="entry name" value="LysR_substrate"/>
    <property type="match status" value="1"/>
</dbReference>
<dbReference type="InterPro" id="IPR000847">
    <property type="entry name" value="LysR_HTH_N"/>
</dbReference>
<dbReference type="GO" id="GO:0003700">
    <property type="term" value="F:DNA-binding transcription factor activity"/>
    <property type="evidence" value="ECO:0007669"/>
    <property type="project" value="InterPro"/>
</dbReference>
<dbReference type="PROSITE" id="PS50931">
    <property type="entry name" value="HTH_LYSR"/>
    <property type="match status" value="1"/>
</dbReference>
<dbReference type="InterPro" id="IPR050389">
    <property type="entry name" value="LysR-type_TF"/>
</dbReference>
<dbReference type="RefSeq" id="WP_064035411.1">
    <property type="nucleotide sequence ID" value="NZ_LUUH01000005.1"/>
</dbReference>
<dbReference type="PANTHER" id="PTHR30118:SF15">
    <property type="entry name" value="TRANSCRIPTIONAL REGULATORY PROTEIN"/>
    <property type="match status" value="1"/>
</dbReference>
<sequence length="306" mass="34075">MADLRTFDLNLLIAFDLLMKERNVSRAAEKMFISQSAMSHVLQRLRQQLEDPLLVKTPAGMTPTPRALSLVAPVAAVLKEVEGLIRAPAPFDPANCRRAFNLAATDYVEALLLPKLAPHIARQAPGVDIHFKRTSSRFPLNALEQGEIDLILGFEVMLNPPKHLHCERLFDDYMVCVARIGHPLVNAGLTLEDYIDLPHILVSRTGASTGQVDSWLAEHGRERRVALTVSHFLSASLIVAQTDMVMAFPKRTAEQFAQTLPLQLAPLPLDLPHYDTVMIWHPLQDQDPANCWLRAEIRAACAALDH</sequence>
<protein>
    <submittedName>
        <fullName evidence="6">LysR family transcriptional regulator</fullName>
    </submittedName>
</protein>
<dbReference type="SUPFAM" id="SSF53850">
    <property type="entry name" value="Periplasmic binding protein-like II"/>
    <property type="match status" value="1"/>
</dbReference>
<evidence type="ECO:0000256" key="4">
    <source>
        <dbReference type="ARBA" id="ARBA00023163"/>
    </source>
</evidence>
<gene>
    <name evidence="6" type="ORF">A1353_24595</name>
</gene>
<keyword evidence="3" id="KW-0238">DNA-binding</keyword>
<keyword evidence="2" id="KW-0805">Transcription regulation</keyword>
<dbReference type="InterPro" id="IPR036388">
    <property type="entry name" value="WH-like_DNA-bd_sf"/>
</dbReference>
<dbReference type="GO" id="GO:0003677">
    <property type="term" value="F:DNA binding"/>
    <property type="evidence" value="ECO:0007669"/>
    <property type="project" value="UniProtKB-KW"/>
</dbReference>
<dbReference type="InterPro" id="IPR005119">
    <property type="entry name" value="LysR_subst-bd"/>
</dbReference>
<evidence type="ECO:0000256" key="1">
    <source>
        <dbReference type="ARBA" id="ARBA00009437"/>
    </source>
</evidence>
<evidence type="ECO:0000256" key="3">
    <source>
        <dbReference type="ARBA" id="ARBA00023125"/>
    </source>
</evidence>
<evidence type="ECO:0000259" key="5">
    <source>
        <dbReference type="PROSITE" id="PS50931"/>
    </source>
</evidence>
<evidence type="ECO:0000313" key="7">
    <source>
        <dbReference type="Proteomes" id="UP000077763"/>
    </source>
</evidence>
<dbReference type="InterPro" id="IPR037402">
    <property type="entry name" value="YidZ_PBP2"/>
</dbReference>
<feature type="domain" description="HTH lysR-type" evidence="5">
    <location>
        <begin position="7"/>
        <end position="64"/>
    </location>
</feature>
<dbReference type="PANTHER" id="PTHR30118">
    <property type="entry name" value="HTH-TYPE TRANSCRIPTIONAL REGULATOR LEUO-RELATED"/>
    <property type="match status" value="1"/>
</dbReference>
<dbReference type="Pfam" id="PF00126">
    <property type="entry name" value="HTH_1"/>
    <property type="match status" value="1"/>
</dbReference>
<comment type="caution">
    <text evidence="6">The sequence shown here is derived from an EMBL/GenBank/DDBJ whole genome shotgun (WGS) entry which is preliminary data.</text>
</comment>
<name>A0A177MV59_METMH</name>
<evidence type="ECO:0000313" key="6">
    <source>
        <dbReference type="EMBL" id="OAI09314.1"/>
    </source>
</evidence>
<reference evidence="6 7" key="1">
    <citation type="submission" date="2016-03" db="EMBL/GenBank/DDBJ databases">
        <authorList>
            <person name="Ploux O."/>
        </authorList>
    </citation>
    <scope>NUCLEOTIDE SEQUENCE [LARGE SCALE GENOMIC DNA]</scope>
    <source>
        <strain evidence="6 7">R-45371</strain>
    </source>
</reference>
<dbReference type="Gene3D" id="1.10.10.10">
    <property type="entry name" value="Winged helix-like DNA-binding domain superfamily/Winged helix DNA-binding domain"/>
    <property type="match status" value="1"/>
</dbReference>
<dbReference type="AlphaFoldDB" id="A0A177MV59"/>
<evidence type="ECO:0000256" key="2">
    <source>
        <dbReference type="ARBA" id="ARBA00023015"/>
    </source>
</evidence>
<proteinExistence type="inferred from homology"/>
<keyword evidence="4" id="KW-0804">Transcription</keyword>
<dbReference type="InterPro" id="IPR036390">
    <property type="entry name" value="WH_DNA-bd_sf"/>
</dbReference>
<accession>A0A177MV59</accession>
<dbReference type="Gene3D" id="3.40.190.10">
    <property type="entry name" value="Periplasmic binding protein-like II"/>
    <property type="match status" value="2"/>
</dbReference>
<organism evidence="6 7">
    <name type="scientific">Methylomonas methanica</name>
    <dbReference type="NCBI Taxonomy" id="421"/>
    <lineage>
        <taxon>Bacteria</taxon>
        <taxon>Pseudomonadati</taxon>
        <taxon>Pseudomonadota</taxon>
        <taxon>Gammaproteobacteria</taxon>
        <taxon>Methylococcales</taxon>
        <taxon>Methylococcaceae</taxon>
        <taxon>Methylomonas</taxon>
    </lineage>
</organism>